<gene>
    <name evidence="4" type="ORF">ADCFC_03170</name>
</gene>
<evidence type="ECO:0000313" key="5">
    <source>
        <dbReference type="Proteomes" id="UP000501727"/>
    </source>
</evidence>
<keyword evidence="5" id="KW-1185">Reference proteome</keyword>
<proteinExistence type="predicted"/>
<name>A0A6F8SHQ2_9ACTN</name>
<evidence type="ECO:0000313" key="4">
    <source>
        <dbReference type="EMBL" id="BCA87818.1"/>
    </source>
</evidence>
<dbReference type="Gene3D" id="3.40.50.1970">
    <property type="match status" value="1"/>
</dbReference>
<evidence type="ECO:0000256" key="1">
    <source>
        <dbReference type="ARBA" id="ARBA00023002"/>
    </source>
</evidence>
<organism evidence="4 5">
    <name type="scientific">Adlercreutzia hattorii</name>
    <dbReference type="NCBI Taxonomy" id="2707299"/>
    <lineage>
        <taxon>Bacteria</taxon>
        <taxon>Bacillati</taxon>
        <taxon>Actinomycetota</taxon>
        <taxon>Coriobacteriia</taxon>
        <taxon>Eggerthellales</taxon>
        <taxon>Eggerthellaceae</taxon>
        <taxon>Adlercreutzia</taxon>
    </lineage>
</organism>
<reference evidence="5" key="2">
    <citation type="submission" date="2020-03" db="EMBL/GenBank/DDBJ databases">
        <title>Complete Genome Sequence of Adlercreutzia sp. strain 8CFCBH1 Producing Equol, Isolated from Healthy Japanese Feces.</title>
        <authorList>
            <person name="Ogata Y."/>
            <person name="Sakamoto M."/>
            <person name="Ohkuma M."/>
            <person name="Hattori M."/>
            <person name="Suda W."/>
        </authorList>
    </citation>
    <scope>NUCLEOTIDE SEQUENCE [LARGE SCALE GENOMIC DNA]</scope>
    <source>
        <strain evidence="5">8CFCBH1</strain>
    </source>
</reference>
<dbReference type="PANTHER" id="PTHR43633:SF1">
    <property type="entry name" value="ALCOHOL DEHYDROGENASE YQHD"/>
    <property type="match status" value="1"/>
</dbReference>
<dbReference type="InterPro" id="IPR001670">
    <property type="entry name" value="ADH_Fe/GldA"/>
</dbReference>
<protein>
    <recommendedName>
        <fullName evidence="3">Alcohol dehydrogenase iron-type/glycerol dehydrogenase GldA domain-containing protein</fullName>
    </recommendedName>
</protein>
<evidence type="ECO:0000256" key="2">
    <source>
        <dbReference type="SAM" id="MobiDB-lite"/>
    </source>
</evidence>
<dbReference type="GO" id="GO:0005829">
    <property type="term" value="C:cytosol"/>
    <property type="evidence" value="ECO:0007669"/>
    <property type="project" value="TreeGrafter"/>
</dbReference>
<feature type="compositionally biased region" description="Basic residues" evidence="2">
    <location>
        <begin position="203"/>
        <end position="216"/>
    </location>
</feature>
<feature type="region of interest" description="Disordered" evidence="2">
    <location>
        <begin position="181"/>
        <end position="216"/>
    </location>
</feature>
<dbReference type="SUPFAM" id="SSF56796">
    <property type="entry name" value="Dehydroquinate synthase-like"/>
    <property type="match status" value="1"/>
</dbReference>
<keyword evidence="1" id="KW-0560">Oxidoreductase</keyword>
<dbReference type="EMBL" id="AP022829">
    <property type="protein sequence ID" value="BCA87818.1"/>
    <property type="molecule type" value="Genomic_DNA"/>
</dbReference>
<dbReference type="RefSeq" id="WP_114538801.1">
    <property type="nucleotide sequence ID" value="NZ_AP022829.1"/>
</dbReference>
<dbReference type="InterPro" id="IPR044731">
    <property type="entry name" value="BDH-like"/>
</dbReference>
<dbReference type="FunFam" id="3.40.50.1970:FF:000003">
    <property type="entry name" value="Alcohol dehydrogenase, iron-containing"/>
    <property type="match status" value="1"/>
</dbReference>
<dbReference type="GO" id="GO:1990362">
    <property type="term" value="F:butanol dehydrogenase (NAD+) activity"/>
    <property type="evidence" value="ECO:0007669"/>
    <property type="project" value="InterPro"/>
</dbReference>
<accession>A0A6F8SHQ2</accession>
<evidence type="ECO:0000259" key="3">
    <source>
        <dbReference type="Pfam" id="PF00465"/>
    </source>
</evidence>
<dbReference type="Proteomes" id="UP000501727">
    <property type="component" value="Chromosome"/>
</dbReference>
<dbReference type="KEGG" id="ahat:ADCFC_04370"/>
<dbReference type="AlphaFoldDB" id="A0A6F8SHQ2"/>
<dbReference type="GO" id="GO:1990002">
    <property type="term" value="F:methylglyoxal reductase (NADPH) (acetol producing) activity"/>
    <property type="evidence" value="ECO:0007669"/>
    <property type="project" value="TreeGrafter"/>
</dbReference>
<dbReference type="GO" id="GO:0046872">
    <property type="term" value="F:metal ion binding"/>
    <property type="evidence" value="ECO:0007669"/>
    <property type="project" value="InterPro"/>
</dbReference>
<sequence>MNSFTYQYPVKNYFGEGALHTALAAELPAMGEKVMLAYGGGSIKRTGLYDEIVAALQDAGKTVVEFPGIMPNPTYEKVQEGARIAREEGVDFILAVGGGSVFDCCKIVSAQVLLDEDIDDFEHVQDKTPTAFIPLGCVVTLSGTGAEQNNGGVITNEATKVKGRGCGRFFVPSYTAQPSLRRYSSGLSHPSERFSSHRGSGFGRRRSATPSHARRR</sequence>
<dbReference type="GO" id="GO:0008106">
    <property type="term" value="F:alcohol dehydrogenase (NADP+) activity"/>
    <property type="evidence" value="ECO:0007669"/>
    <property type="project" value="TreeGrafter"/>
</dbReference>
<feature type="domain" description="Alcohol dehydrogenase iron-type/glycerol dehydrogenase GldA" evidence="3">
    <location>
        <begin position="9"/>
        <end position="173"/>
    </location>
</feature>
<dbReference type="PANTHER" id="PTHR43633">
    <property type="entry name" value="ALCOHOL DEHYDROGENASE YQHD"/>
    <property type="match status" value="1"/>
</dbReference>
<reference evidence="5" key="1">
    <citation type="journal article" date="2020" name="Microbiol. Resour. Announc.">
        <title>Complete Genome Sequence of Adlercreutzia sp. Strain 8CFCBH1, a Potent Producer of Equol, Isolated from Healthy Japanese Feces.</title>
        <authorList>
            <person name="Ogata Y."/>
            <person name="Sakamoto M."/>
            <person name="Ohkuma M."/>
            <person name="Hattori M."/>
            <person name="Suda W."/>
        </authorList>
    </citation>
    <scope>NUCLEOTIDE SEQUENCE [LARGE SCALE GENOMIC DNA]</scope>
    <source>
        <strain evidence="5">8CFCBH1</strain>
    </source>
</reference>
<dbReference type="Pfam" id="PF00465">
    <property type="entry name" value="Fe-ADH"/>
    <property type="match status" value="1"/>
</dbReference>